<dbReference type="EMBL" id="CP017015">
    <property type="protein sequence ID" value="AOG59986.1"/>
    <property type="molecule type" value="Genomic_DNA"/>
</dbReference>
<dbReference type="InterPro" id="IPR029026">
    <property type="entry name" value="tRNA_m1G_MTases_N"/>
</dbReference>
<dbReference type="Gene3D" id="3.40.1280.10">
    <property type="match status" value="1"/>
</dbReference>
<dbReference type="CDD" id="cd18103">
    <property type="entry name" value="SpoU-like_RlmB"/>
    <property type="match status" value="1"/>
</dbReference>
<evidence type="ECO:0000313" key="5">
    <source>
        <dbReference type="EMBL" id="AOG59986.1"/>
    </source>
</evidence>
<dbReference type="InterPro" id="IPR001537">
    <property type="entry name" value="SpoU_MeTrfase"/>
</dbReference>
<dbReference type="InterPro" id="IPR029028">
    <property type="entry name" value="Alpha/beta_knot_MTases"/>
</dbReference>
<comment type="similarity">
    <text evidence="1">Belongs to the class IV-like SAM-binding methyltransferase superfamily. RNA methyltransferase TrmH family.</text>
</comment>
<evidence type="ECO:0000256" key="3">
    <source>
        <dbReference type="ARBA" id="ARBA00022679"/>
    </source>
</evidence>
<dbReference type="GO" id="GO:0006396">
    <property type="term" value="P:RNA processing"/>
    <property type="evidence" value="ECO:0007669"/>
    <property type="project" value="InterPro"/>
</dbReference>
<dbReference type="InterPro" id="IPR013123">
    <property type="entry name" value="SpoU_subst-bd"/>
</dbReference>
<sequence length="239" mass="26938">MNIIYGKNPVINTIQKNESIIKRVILLKNSAIDNNVLEIIKQKKLKVDYLEKSDFQNLFNKKVTHQNILAEVKDFQFSDFKSLLGEQNKKNTILILDRIQDPNNFGAIIRSAVLFGVNGIIIPEHNQAGVTPAVMKASAGTAYTIPIVKVPNLSHAISLLKEKNYWIYCSYLGDESLDITKTDFTKNCVIILGNEMEGVANKIMKKSDYLFKIKTNNDIDSLNVSVAAGIILFNRYNNE</sequence>
<dbReference type="InterPro" id="IPR029064">
    <property type="entry name" value="Ribosomal_eL30-like_sf"/>
</dbReference>
<dbReference type="AlphaFoldDB" id="A0A1B3SJ79"/>
<keyword evidence="6" id="KW-1185">Reference proteome</keyword>
<dbReference type="STRING" id="216938.SHELI_v1c00310"/>
<dbReference type="Pfam" id="PF00588">
    <property type="entry name" value="SpoU_methylase"/>
    <property type="match status" value="1"/>
</dbReference>
<name>A0A1B3SJ79_9MOLU</name>
<evidence type="ECO:0000256" key="2">
    <source>
        <dbReference type="ARBA" id="ARBA00022603"/>
    </source>
</evidence>
<dbReference type="SUPFAM" id="SSF75217">
    <property type="entry name" value="alpha/beta knot"/>
    <property type="match status" value="1"/>
</dbReference>
<dbReference type="Pfam" id="PF08032">
    <property type="entry name" value="SpoU_sub_bind"/>
    <property type="match status" value="1"/>
</dbReference>
<feature type="domain" description="RNA 2-O ribose methyltransferase substrate binding" evidence="4">
    <location>
        <begin position="3"/>
        <end position="78"/>
    </location>
</feature>
<organism evidence="5 6">
    <name type="scientific">Spiroplasma helicoides</name>
    <dbReference type="NCBI Taxonomy" id="216938"/>
    <lineage>
        <taxon>Bacteria</taxon>
        <taxon>Bacillati</taxon>
        <taxon>Mycoplasmatota</taxon>
        <taxon>Mollicutes</taxon>
        <taxon>Entomoplasmatales</taxon>
        <taxon>Spiroplasmataceae</taxon>
        <taxon>Spiroplasma</taxon>
    </lineage>
</organism>
<dbReference type="PATRIC" id="fig|216938.3.peg.31"/>
<accession>A0A1B3SJ79</accession>
<dbReference type="Gene3D" id="3.30.1330.30">
    <property type="match status" value="1"/>
</dbReference>
<keyword evidence="3 5" id="KW-0808">Transferase</keyword>
<dbReference type="SMART" id="SM00967">
    <property type="entry name" value="SpoU_sub_bind"/>
    <property type="match status" value="1"/>
</dbReference>
<dbReference type="NCBIfam" id="TIGR00186">
    <property type="entry name" value="rRNA_methyl_3"/>
    <property type="match status" value="1"/>
</dbReference>
<dbReference type="PANTHER" id="PTHR46429">
    <property type="entry name" value="23S RRNA (GUANOSINE-2'-O-)-METHYLTRANSFERASE RLMB"/>
    <property type="match status" value="1"/>
</dbReference>
<evidence type="ECO:0000259" key="4">
    <source>
        <dbReference type="SMART" id="SM00967"/>
    </source>
</evidence>
<dbReference type="SUPFAM" id="SSF55315">
    <property type="entry name" value="L30e-like"/>
    <property type="match status" value="1"/>
</dbReference>
<gene>
    <name evidence="5" type="primary">rlmB</name>
    <name evidence="5" type="ORF">SHELI_v1c00310</name>
</gene>
<reference evidence="5 6" key="1">
    <citation type="submission" date="2016-08" db="EMBL/GenBank/DDBJ databases">
        <title>Complete genome sequence of Spiroplasma helicoides TABS-2 (DSM 22551).</title>
        <authorList>
            <person name="Shen W.-Y."/>
            <person name="Lo W.-S."/>
            <person name="Lai Y.-C."/>
            <person name="Kuo C.-H."/>
        </authorList>
    </citation>
    <scope>NUCLEOTIDE SEQUENCE [LARGE SCALE GENOMIC DNA]</scope>
    <source>
        <strain evidence="5 6">TABS-2</strain>
    </source>
</reference>
<dbReference type="GO" id="GO:0008173">
    <property type="term" value="F:RNA methyltransferase activity"/>
    <property type="evidence" value="ECO:0007669"/>
    <property type="project" value="InterPro"/>
</dbReference>
<dbReference type="Proteomes" id="UP000094378">
    <property type="component" value="Chromosome"/>
</dbReference>
<dbReference type="KEGG" id="shj:SHELI_v1c00310"/>
<evidence type="ECO:0000313" key="6">
    <source>
        <dbReference type="Proteomes" id="UP000094378"/>
    </source>
</evidence>
<dbReference type="RefSeq" id="WP_069115768.1">
    <property type="nucleotide sequence ID" value="NZ_CP017015.1"/>
</dbReference>
<dbReference type="OrthoDB" id="9794400at2"/>
<protein>
    <submittedName>
        <fullName evidence="5">23S rRNA (Guanosine2251-2'-O)-methyltransferase</fullName>
    </submittedName>
</protein>
<evidence type="ECO:0000256" key="1">
    <source>
        <dbReference type="ARBA" id="ARBA00007228"/>
    </source>
</evidence>
<dbReference type="InterPro" id="IPR004441">
    <property type="entry name" value="rRNA_MeTrfase_TrmH"/>
</dbReference>
<dbReference type="PANTHER" id="PTHR46429:SF1">
    <property type="entry name" value="23S RRNA (GUANOSINE-2'-O-)-METHYLTRANSFERASE RLMB"/>
    <property type="match status" value="1"/>
</dbReference>
<proteinExistence type="inferred from homology"/>
<dbReference type="GO" id="GO:0005829">
    <property type="term" value="C:cytosol"/>
    <property type="evidence" value="ECO:0007669"/>
    <property type="project" value="TreeGrafter"/>
</dbReference>
<dbReference type="GO" id="GO:0032259">
    <property type="term" value="P:methylation"/>
    <property type="evidence" value="ECO:0007669"/>
    <property type="project" value="UniProtKB-KW"/>
</dbReference>
<dbReference type="GO" id="GO:0003723">
    <property type="term" value="F:RNA binding"/>
    <property type="evidence" value="ECO:0007669"/>
    <property type="project" value="InterPro"/>
</dbReference>
<keyword evidence="2 5" id="KW-0489">Methyltransferase</keyword>